<protein>
    <recommendedName>
        <fullName evidence="2">WWE domain-containing protein</fullName>
    </recommendedName>
</protein>
<sequence length="100" mass="11730">MTILKSETSEKSEPIWYWFKNDWIEVSENESKLIEKEYQAELKGERDSQIVYHCFGNGFSALVDFNLMETICGSARCYLKHDKLGGLSKDHMSYKLKRIL</sequence>
<gene>
    <name evidence="1" type="ORF">Terrestrivirus8_53</name>
</gene>
<dbReference type="Gene3D" id="3.30.720.50">
    <property type="match status" value="1"/>
</dbReference>
<evidence type="ECO:0008006" key="2">
    <source>
        <dbReference type="Google" id="ProtNLM"/>
    </source>
</evidence>
<name>A0A3G4ZNT5_9VIRU</name>
<accession>A0A3G4ZNT5</accession>
<evidence type="ECO:0000313" key="1">
    <source>
        <dbReference type="EMBL" id="AYV76560.1"/>
    </source>
</evidence>
<reference evidence="1" key="1">
    <citation type="submission" date="2018-10" db="EMBL/GenBank/DDBJ databases">
        <title>Hidden diversity of soil giant viruses.</title>
        <authorList>
            <person name="Schulz F."/>
            <person name="Alteio L."/>
            <person name="Goudeau D."/>
            <person name="Ryan E.M."/>
            <person name="Malmstrom R.R."/>
            <person name="Blanchard J."/>
            <person name="Woyke T."/>
        </authorList>
    </citation>
    <scope>NUCLEOTIDE SEQUENCE</scope>
    <source>
        <strain evidence="1">TEV1</strain>
    </source>
</reference>
<dbReference type="EMBL" id="MK071986">
    <property type="protein sequence ID" value="AYV76560.1"/>
    <property type="molecule type" value="Genomic_DNA"/>
</dbReference>
<dbReference type="InterPro" id="IPR037197">
    <property type="entry name" value="WWE_dom_sf"/>
</dbReference>
<proteinExistence type="predicted"/>
<organism evidence="1">
    <name type="scientific">Terrestrivirus sp</name>
    <dbReference type="NCBI Taxonomy" id="2487775"/>
    <lineage>
        <taxon>Viruses</taxon>
        <taxon>Varidnaviria</taxon>
        <taxon>Bamfordvirae</taxon>
        <taxon>Nucleocytoviricota</taxon>
        <taxon>Megaviricetes</taxon>
        <taxon>Imitervirales</taxon>
        <taxon>Mimiviridae</taxon>
        <taxon>Klosneuvirinae</taxon>
    </lineage>
</organism>